<sequence>MRDGKVRGSTPGKGKKLAEDAVVDVAEEDDARVGAVEEAAVGRRCKKDRGCSGRWQRWSPSRSGRDGHRRRMRTCGGQGLKTENRVGCLISEFDIISQALSSEALNSSIEEDSPFLRYGYLSPSNVAAVNKEAANLCRELRPHELVLDVNATKLKA</sequence>
<name>A0AAV9C2A3_ACOCL</name>
<reference evidence="2" key="2">
    <citation type="submission" date="2023-06" db="EMBL/GenBank/DDBJ databases">
        <authorList>
            <person name="Ma L."/>
            <person name="Liu K.-W."/>
            <person name="Li Z."/>
            <person name="Hsiao Y.-Y."/>
            <person name="Qi Y."/>
            <person name="Fu T."/>
            <person name="Tang G."/>
            <person name="Zhang D."/>
            <person name="Sun W.-H."/>
            <person name="Liu D.-K."/>
            <person name="Li Y."/>
            <person name="Chen G.-Z."/>
            <person name="Liu X.-D."/>
            <person name="Liao X.-Y."/>
            <person name="Jiang Y.-T."/>
            <person name="Yu X."/>
            <person name="Hao Y."/>
            <person name="Huang J."/>
            <person name="Zhao X.-W."/>
            <person name="Ke S."/>
            <person name="Chen Y.-Y."/>
            <person name="Wu W.-L."/>
            <person name="Hsu J.-L."/>
            <person name="Lin Y.-F."/>
            <person name="Huang M.-D."/>
            <person name="Li C.-Y."/>
            <person name="Huang L."/>
            <person name="Wang Z.-W."/>
            <person name="Zhao X."/>
            <person name="Zhong W.-Y."/>
            <person name="Peng D.-H."/>
            <person name="Ahmad S."/>
            <person name="Lan S."/>
            <person name="Zhang J.-S."/>
            <person name="Tsai W.-C."/>
            <person name="Van De Peer Y."/>
            <person name="Liu Z.-J."/>
        </authorList>
    </citation>
    <scope>NUCLEOTIDE SEQUENCE</scope>
    <source>
        <strain evidence="2">CP</strain>
        <tissue evidence="2">Leaves</tissue>
    </source>
</reference>
<dbReference type="AlphaFoldDB" id="A0AAV9C2A3"/>
<evidence type="ECO:0000256" key="1">
    <source>
        <dbReference type="SAM" id="MobiDB-lite"/>
    </source>
</evidence>
<keyword evidence="3" id="KW-1185">Reference proteome</keyword>
<evidence type="ECO:0000313" key="2">
    <source>
        <dbReference type="EMBL" id="KAK1282752.1"/>
    </source>
</evidence>
<dbReference type="Proteomes" id="UP001180020">
    <property type="component" value="Unassembled WGS sequence"/>
</dbReference>
<gene>
    <name evidence="2" type="ORF">QJS10_CPB22g00863</name>
</gene>
<proteinExistence type="predicted"/>
<reference evidence="2" key="1">
    <citation type="journal article" date="2023" name="Nat. Commun.">
        <title>Diploid and tetraploid genomes of Acorus and the evolution of monocots.</title>
        <authorList>
            <person name="Ma L."/>
            <person name="Liu K.W."/>
            <person name="Li Z."/>
            <person name="Hsiao Y.Y."/>
            <person name="Qi Y."/>
            <person name="Fu T."/>
            <person name="Tang G.D."/>
            <person name="Zhang D."/>
            <person name="Sun W.H."/>
            <person name="Liu D.K."/>
            <person name="Li Y."/>
            <person name="Chen G.Z."/>
            <person name="Liu X.D."/>
            <person name="Liao X.Y."/>
            <person name="Jiang Y.T."/>
            <person name="Yu X."/>
            <person name="Hao Y."/>
            <person name="Huang J."/>
            <person name="Zhao X.W."/>
            <person name="Ke S."/>
            <person name="Chen Y.Y."/>
            <person name="Wu W.L."/>
            <person name="Hsu J.L."/>
            <person name="Lin Y.F."/>
            <person name="Huang M.D."/>
            <person name="Li C.Y."/>
            <person name="Huang L."/>
            <person name="Wang Z.W."/>
            <person name="Zhao X."/>
            <person name="Zhong W.Y."/>
            <person name="Peng D.H."/>
            <person name="Ahmad S."/>
            <person name="Lan S."/>
            <person name="Zhang J.S."/>
            <person name="Tsai W.C."/>
            <person name="Van de Peer Y."/>
            <person name="Liu Z.J."/>
        </authorList>
    </citation>
    <scope>NUCLEOTIDE SEQUENCE</scope>
    <source>
        <strain evidence="2">CP</strain>
    </source>
</reference>
<evidence type="ECO:0000313" key="3">
    <source>
        <dbReference type="Proteomes" id="UP001180020"/>
    </source>
</evidence>
<organism evidence="2 3">
    <name type="scientific">Acorus calamus</name>
    <name type="common">Sweet flag</name>
    <dbReference type="NCBI Taxonomy" id="4465"/>
    <lineage>
        <taxon>Eukaryota</taxon>
        <taxon>Viridiplantae</taxon>
        <taxon>Streptophyta</taxon>
        <taxon>Embryophyta</taxon>
        <taxon>Tracheophyta</taxon>
        <taxon>Spermatophyta</taxon>
        <taxon>Magnoliopsida</taxon>
        <taxon>Liliopsida</taxon>
        <taxon>Acoraceae</taxon>
        <taxon>Acorus</taxon>
    </lineage>
</organism>
<comment type="caution">
    <text evidence="2">The sequence shown here is derived from an EMBL/GenBank/DDBJ whole genome shotgun (WGS) entry which is preliminary data.</text>
</comment>
<protein>
    <submittedName>
        <fullName evidence="2">Uncharacterized protein</fullName>
    </submittedName>
</protein>
<accession>A0AAV9C2A3</accession>
<feature type="region of interest" description="Disordered" evidence="1">
    <location>
        <begin position="49"/>
        <end position="76"/>
    </location>
</feature>
<dbReference type="EMBL" id="JAUJYO010000022">
    <property type="protein sequence ID" value="KAK1282752.1"/>
    <property type="molecule type" value="Genomic_DNA"/>
</dbReference>